<dbReference type="STRING" id="6412.T1F7B4"/>
<feature type="compositionally biased region" description="Basic residues" evidence="1">
    <location>
        <begin position="248"/>
        <end position="264"/>
    </location>
</feature>
<dbReference type="GeneID" id="20204713"/>
<dbReference type="OrthoDB" id="6356688at2759"/>
<keyword evidence="5" id="KW-1185">Reference proteome</keyword>
<feature type="compositionally biased region" description="Low complexity" evidence="1">
    <location>
        <begin position="303"/>
        <end position="315"/>
    </location>
</feature>
<dbReference type="EnsemblMetazoa" id="HelroT173859">
    <property type="protein sequence ID" value="HelroP173859"/>
    <property type="gene ID" value="HelroG173859"/>
</dbReference>
<evidence type="ECO:0000259" key="2">
    <source>
        <dbReference type="PROSITE" id="PS51853"/>
    </source>
</evidence>
<dbReference type="PROSITE" id="PS51853">
    <property type="entry name" value="PG2"/>
    <property type="match status" value="1"/>
</dbReference>
<dbReference type="Proteomes" id="UP000015101">
    <property type="component" value="Unassembled WGS sequence"/>
</dbReference>
<sequence>MNIPLVDTPSSLMLSSNRYFHRDQVELALHNMLTFMKLKVNTKLPWQVAESSLFKIKILMCFMCGDPYNMTLPLAPLLNHQSCLISKHHQQTVNLEVYLDENKRKVSVSCCSYHEANKTVTSLFHGCILVYSVRRLASLSNLKAFASKTRVMPIKLLAVLEGGSQGNIIHNNILSNSSNVITHHLLNEGKLFAESINASFMTTSPNFQQQIGSYTPFFKECWDQRRTTEFMYTSSSSSSSPLMQQQANKHKRHSSVSEKMKHRPPAALPRRIISNINNTNNNSFNNIINKIINNGTHVLNSNSLDVRSNDSSSSADDSDPSCLYHMSTETDADRGMSFTSHLHSPNPVFASLPQDDLYSEINTLDTDQLIQPTRSLHHRHKREKSSNCTELENHATVAVNGFRQEFADHVYYNADVSLLQENVRYCNSTIYMNLCDKNHSFKHNEQKNRLHNLNNQHNRQCQPRYQFRKSNSMKLALDEDDGGNIFCSLSVNV</sequence>
<dbReference type="InterPro" id="IPR045786">
    <property type="entry name" value="RhoGAP_pG1_pG2"/>
</dbReference>
<protein>
    <recommendedName>
        <fullName evidence="2">PG2 pseudoGTPase domain-containing protein</fullName>
    </recommendedName>
</protein>
<dbReference type="EMBL" id="AMQM01004751">
    <property type="status" value="NOT_ANNOTATED_CDS"/>
    <property type="molecule type" value="Genomic_DNA"/>
</dbReference>
<dbReference type="HOGENOM" id="CLU_553511_0_0_1"/>
<dbReference type="KEGG" id="hro:HELRODRAFT_173859"/>
<accession>T1F7B4</accession>
<dbReference type="EMBL" id="KB096676">
    <property type="protein sequence ID" value="ESO03012.1"/>
    <property type="molecule type" value="Genomic_DNA"/>
</dbReference>
<feature type="region of interest" description="Disordered" evidence="1">
    <location>
        <begin position="233"/>
        <end position="265"/>
    </location>
</feature>
<dbReference type="CTD" id="20204713"/>
<dbReference type="PANTHER" id="PTHR46005">
    <property type="entry name" value="RHO GTPASE-ACTIVATING PROTEIN 190"/>
    <property type="match status" value="1"/>
</dbReference>
<dbReference type="Pfam" id="PF19518">
    <property type="entry name" value="RhoGAP_pG1_pG2"/>
    <property type="match status" value="1"/>
</dbReference>
<evidence type="ECO:0000313" key="3">
    <source>
        <dbReference type="EMBL" id="ESO03012.1"/>
    </source>
</evidence>
<dbReference type="InterPro" id="IPR051978">
    <property type="entry name" value="Rho-GAP_domain"/>
</dbReference>
<gene>
    <name evidence="4" type="primary">20204713</name>
    <name evidence="3" type="ORF">HELRODRAFT_173859</name>
</gene>
<dbReference type="PANTHER" id="PTHR46005:SF4">
    <property type="entry name" value="RHO GTPASE-ACTIVATING PROTEIN 190"/>
    <property type="match status" value="1"/>
</dbReference>
<dbReference type="InParanoid" id="T1F7B4"/>
<evidence type="ECO:0000256" key="1">
    <source>
        <dbReference type="SAM" id="MobiDB-lite"/>
    </source>
</evidence>
<feature type="region of interest" description="Disordered" evidence="1">
    <location>
        <begin position="303"/>
        <end position="326"/>
    </location>
</feature>
<evidence type="ECO:0000313" key="5">
    <source>
        <dbReference type="Proteomes" id="UP000015101"/>
    </source>
</evidence>
<name>T1F7B4_HELRO</name>
<reference evidence="3 5" key="2">
    <citation type="journal article" date="2013" name="Nature">
        <title>Insights into bilaterian evolution from three spiralian genomes.</title>
        <authorList>
            <person name="Simakov O."/>
            <person name="Marletaz F."/>
            <person name="Cho S.J."/>
            <person name="Edsinger-Gonzales E."/>
            <person name="Havlak P."/>
            <person name="Hellsten U."/>
            <person name="Kuo D.H."/>
            <person name="Larsson T."/>
            <person name="Lv J."/>
            <person name="Arendt D."/>
            <person name="Savage R."/>
            <person name="Osoegawa K."/>
            <person name="de Jong P."/>
            <person name="Grimwood J."/>
            <person name="Chapman J.A."/>
            <person name="Shapiro H."/>
            <person name="Aerts A."/>
            <person name="Otillar R.P."/>
            <person name="Terry A.Y."/>
            <person name="Boore J.L."/>
            <person name="Grigoriev I.V."/>
            <person name="Lindberg D.R."/>
            <person name="Seaver E.C."/>
            <person name="Weisblat D.A."/>
            <person name="Putnam N.H."/>
            <person name="Rokhsar D.S."/>
        </authorList>
    </citation>
    <scope>NUCLEOTIDE SEQUENCE</scope>
</reference>
<organism evidence="4 5">
    <name type="scientific">Helobdella robusta</name>
    <name type="common">Californian leech</name>
    <dbReference type="NCBI Taxonomy" id="6412"/>
    <lineage>
        <taxon>Eukaryota</taxon>
        <taxon>Metazoa</taxon>
        <taxon>Spiralia</taxon>
        <taxon>Lophotrochozoa</taxon>
        <taxon>Annelida</taxon>
        <taxon>Clitellata</taxon>
        <taxon>Hirudinea</taxon>
        <taxon>Rhynchobdellida</taxon>
        <taxon>Glossiphoniidae</taxon>
        <taxon>Helobdella</taxon>
    </lineage>
</organism>
<dbReference type="eggNOG" id="KOG4271">
    <property type="taxonomic scope" value="Eukaryota"/>
</dbReference>
<evidence type="ECO:0000313" key="4">
    <source>
        <dbReference type="EnsemblMetazoa" id="HelroP173859"/>
    </source>
</evidence>
<feature type="domain" description="PG2 pseudoGTPase" evidence="2">
    <location>
        <begin position="57"/>
        <end position="227"/>
    </location>
</feature>
<dbReference type="AlphaFoldDB" id="T1F7B4"/>
<reference evidence="5" key="1">
    <citation type="submission" date="2012-12" db="EMBL/GenBank/DDBJ databases">
        <authorList>
            <person name="Hellsten U."/>
            <person name="Grimwood J."/>
            <person name="Chapman J.A."/>
            <person name="Shapiro H."/>
            <person name="Aerts A."/>
            <person name="Otillar R.P."/>
            <person name="Terry A.Y."/>
            <person name="Boore J.L."/>
            <person name="Simakov O."/>
            <person name="Marletaz F."/>
            <person name="Cho S.-J."/>
            <person name="Edsinger-Gonzales E."/>
            <person name="Havlak P."/>
            <person name="Kuo D.-H."/>
            <person name="Larsson T."/>
            <person name="Lv J."/>
            <person name="Arendt D."/>
            <person name="Savage R."/>
            <person name="Osoegawa K."/>
            <person name="de Jong P."/>
            <person name="Lindberg D.R."/>
            <person name="Seaver E.C."/>
            <person name="Weisblat D.A."/>
            <person name="Putnam N.H."/>
            <person name="Grigoriev I.V."/>
            <person name="Rokhsar D.S."/>
        </authorList>
    </citation>
    <scope>NUCLEOTIDE SEQUENCE</scope>
</reference>
<dbReference type="InterPro" id="IPR039006">
    <property type="entry name" value="RhoGAP_pG2"/>
</dbReference>
<dbReference type="RefSeq" id="XP_009018705.1">
    <property type="nucleotide sequence ID" value="XM_009020457.1"/>
</dbReference>
<proteinExistence type="predicted"/>
<reference evidence="4" key="3">
    <citation type="submission" date="2015-06" db="UniProtKB">
        <authorList>
            <consortium name="EnsemblMetazoa"/>
        </authorList>
    </citation>
    <scope>IDENTIFICATION</scope>
</reference>